<dbReference type="AlphaFoldDB" id="A0A498K118"/>
<evidence type="ECO:0000313" key="3">
    <source>
        <dbReference type="Proteomes" id="UP000290289"/>
    </source>
</evidence>
<proteinExistence type="predicted"/>
<feature type="compositionally biased region" description="Basic and acidic residues" evidence="1">
    <location>
        <begin position="72"/>
        <end position="85"/>
    </location>
</feature>
<name>A0A498K118_MALDO</name>
<evidence type="ECO:0000313" key="2">
    <source>
        <dbReference type="EMBL" id="RXI00988.1"/>
    </source>
</evidence>
<reference evidence="2 3" key="1">
    <citation type="submission" date="2018-10" db="EMBL/GenBank/DDBJ databases">
        <title>A high-quality apple genome assembly.</title>
        <authorList>
            <person name="Hu J."/>
        </authorList>
    </citation>
    <scope>NUCLEOTIDE SEQUENCE [LARGE SCALE GENOMIC DNA]</scope>
    <source>
        <strain evidence="3">cv. HFTH1</strain>
        <tissue evidence="2">Young leaf</tissue>
    </source>
</reference>
<comment type="caution">
    <text evidence="2">The sequence shown here is derived from an EMBL/GenBank/DDBJ whole genome shotgun (WGS) entry which is preliminary data.</text>
</comment>
<sequence length="126" mass="14263">MEKQVAKNGLKAKKAKALKKLVLQHEDLEEVETVVGPEQVANKDETVVAPKLLKGDADDEMIDIQQQEEGNDERTVLDVSEKGNDQTDDEEFEMTLSAWMMKTQIQYKLKNQDDDLADKMVNPKTS</sequence>
<evidence type="ECO:0000256" key="1">
    <source>
        <dbReference type="SAM" id="MobiDB-lite"/>
    </source>
</evidence>
<dbReference type="EMBL" id="RDQH01000330">
    <property type="protein sequence ID" value="RXI00988.1"/>
    <property type="molecule type" value="Genomic_DNA"/>
</dbReference>
<accession>A0A498K118</accession>
<keyword evidence="3" id="KW-1185">Reference proteome</keyword>
<dbReference type="Proteomes" id="UP000290289">
    <property type="component" value="Chromosome 4"/>
</dbReference>
<organism evidence="2 3">
    <name type="scientific">Malus domestica</name>
    <name type="common">Apple</name>
    <name type="synonym">Pyrus malus</name>
    <dbReference type="NCBI Taxonomy" id="3750"/>
    <lineage>
        <taxon>Eukaryota</taxon>
        <taxon>Viridiplantae</taxon>
        <taxon>Streptophyta</taxon>
        <taxon>Embryophyta</taxon>
        <taxon>Tracheophyta</taxon>
        <taxon>Spermatophyta</taxon>
        <taxon>Magnoliopsida</taxon>
        <taxon>eudicotyledons</taxon>
        <taxon>Gunneridae</taxon>
        <taxon>Pentapetalae</taxon>
        <taxon>rosids</taxon>
        <taxon>fabids</taxon>
        <taxon>Rosales</taxon>
        <taxon>Rosaceae</taxon>
        <taxon>Amygdaloideae</taxon>
        <taxon>Maleae</taxon>
        <taxon>Malus</taxon>
    </lineage>
</organism>
<gene>
    <name evidence="2" type="ORF">DVH24_001222</name>
</gene>
<feature type="region of interest" description="Disordered" evidence="1">
    <location>
        <begin position="67"/>
        <end position="89"/>
    </location>
</feature>
<protein>
    <submittedName>
        <fullName evidence="2">Uncharacterized protein</fullName>
    </submittedName>
</protein>